<evidence type="ECO:0000313" key="3">
    <source>
        <dbReference type="Proteomes" id="UP000807504"/>
    </source>
</evidence>
<organism evidence="2 3">
    <name type="scientific">Argiope bruennichi</name>
    <name type="common">Wasp spider</name>
    <name type="synonym">Aranea bruennichi</name>
    <dbReference type="NCBI Taxonomy" id="94029"/>
    <lineage>
        <taxon>Eukaryota</taxon>
        <taxon>Metazoa</taxon>
        <taxon>Ecdysozoa</taxon>
        <taxon>Arthropoda</taxon>
        <taxon>Chelicerata</taxon>
        <taxon>Arachnida</taxon>
        <taxon>Araneae</taxon>
        <taxon>Araneomorphae</taxon>
        <taxon>Entelegynae</taxon>
        <taxon>Araneoidea</taxon>
        <taxon>Araneidae</taxon>
        <taxon>Argiope</taxon>
    </lineage>
</organism>
<feature type="chain" id="PRO_5035727787" evidence="1">
    <location>
        <begin position="25"/>
        <end position="511"/>
    </location>
</feature>
<keyword evidence="1" id="KW-0732">Signal</keyword>
<evidence type="ECO:0000256" key="1">
    <source>
        <dbReference type="SAM" id="SignalP"/>
    </source>
</evidence>
<sequence length="511" mass="57579">MRSITYVLFGLLVVFLRRDENTFALATWSIQTQSVPEEHLEAIKVEFSKPVVEALLRFGGFHRKFGVPYLYVKSALTYATEIAKATAYSPLFSSSEGIEEFALKHLLRMVLPCSPVYCPDVNCVATTIGEILAEIITQGGFVTHRVSNHVIKMYAGNLAGNILWRLSRLPDPDSHMSESLKDASVELVSDYANFLRILSLGIRNSTLISEFCEDEDIDGNTSRILLNAFCGSHFLNFKIGLTNNITNQMLEAYTFAKRVLPQDLEFHQSFSVISSIIAETITFSMIKQGYLKGDENLEETSRDVLKMILLGITTSKMTPGSSNSFVRYSSFENGKLGWSTKSLKETILEKVSSNLSESDVFQRLFNGTQFPFKKLEEYASTMTEGITHNITNISKELSPTIAKHFTRSLWNIAKSIEEDPSKDSVKMFSDGVSKTLIDVSSEFRFINFNENSSLVLNTFDEIVQNVLLSLKLLEKEIDSEMKETVIDNPLKKSKNIFDMMSTISNFFSSLW</sequence>
<proteinExistence type="predicted"/>
<accession>A0A8T0FZI8</accession>
<name>A0A8T0FZI8_ARGBR</name>
<evidence type="ECO:0000313" key="2">
    <source>
        <dbReference type="EMBL" id="KAF8796086.1"/>
    </source>
</evidence>
<protein>
    <submittedName>
        <fullName evidence="2">Uncharacterized protein</fullName>
    </submittedName>
</protein>
<dbReference type="Proteomes" id="UP000807504">
    <property type="component" value="Unassembled WGS sequence"/>
</dbReference>
<feature type="signal peptide" evidence="1">
    <location>
        <begin position="1"/>
        <end position="24"/>
    </location>
</feature>
<dbReference type="EMBL" id="JABXBU010000001">
    <property type="protein sequence ID" value="KAF8796086.1"/>
    <property type="molecule type" value="Genomic_DNA"/>
</dbReference>
<reference evidence="2" key="2">
    <citation type="submission" date="2020-06" db="EMBL/GenBank/DDBJ databases">
        <authorList>
            <person name="Sheffer M."/>
        </authorList>
    </citation>
    <scope>NUCLEOTIDE SEQUENCE</scope>
</reference>
<comment type="caution">
    <text evidence="2">The sequence shown here is derived from an EMBL/GenBank/DDBJ whole genome shotgun (WGS) entry which is preliminary data.</text>
</comment>
<keyword evidence="3" id="KW-1185">Reference proteome</keyword>
<gene>
    <name evidence="2" type="ORF">HNY73_000509</name>
</gene>
<dbReference type="AlphaFoldDB" id="A0A8T0FZI8"/>
<reference evidence="2" key="1">
    <citation type="journal article" date="2020" name="bioRxiv">
        <title>Chromosome-level reference genome of the European wasp spider Argiope bruennichi: a resource for studies on range expansion and evolutionary adaptation.</title>
        <authorList>
            <person name="Sheffer M.M."/>
            <person name="Hoppe A."/>
            <person name="Krehenwinkel H."/>
            <person name="Uhl G."/>
            <person name="Kuss A.W."/>
            <person name="Jensen L."/>
            <person name="Jensen C."/>
            <person name="Gillespie R.G."/>
            <person name="Hoff K.J."/>
            <person name="Prost S."/>
        </authorList>
    </citation>
    <scope>NUCLEOTIDE SEQUENCE</scope>
</reference>